<keyword evidence="2" id="KW-1185">Reference proteome</keyword>
<dbReference type="InterPro" id="IPR032710">
    <property type="entry name" value="NTF2-like_dom_sf"/>
</dbReference>
<reference evidence="1 2" key="1">
    <citation type="submission" date="2015-07" db="EMBL/GenBank/DDBJ databases">
        <authorList>
            <person name="Voget S."/>
            <person name="Dogs M."/>
            <person name="Brinkhoff T.H."/>
            <person name="Daniel R."/>
        </authorList>
    </citation>
    <scope>NUCLEOTIDE SEQUENCE [LARGE SCALE GENOMIC DNA]</scope>
    <source>
        <strain evidence="1 2">B14</strain>
    </source>
</reference>
<reference evidence="2" key="2">
    <citation type="submission" date="2024-01" db="EMBL/GenBank/DDBJ databases">
        <title>Roseobacter fucihabitans sp. nov., isolated from the brown alga Fucus spiralis.</title>
        <authorList>
            <person name="Hahnke S."/>
            <person name="Berger M."/>
            <person name="Schlingloff A."/>
            <person name="Athale I."/>
            <person name="Neumann-Schaal M."/>
            <person name="Adenaya A."/>
            <person name="Poehlein A."/>
            <person name="Daniel R."/>
            <person name="Pertersen J."/>
            <person name="Brinkhoff T."/>
        </authorList>
    </citation>
    <scope>NUCLEOTIDE SEQUENCE [LARGE SCALE GENOMIC DNA]</scope>
    <source>
        <strain evidence="2">B14</strain>
    </source>
</reference>
<gene>
    <name evidence="1" type="ORF">ROLI_021680</name>
</gene>
<dbReference type="PANTHER" id="PTHR38436:SF1">
    <property type="entry name" value="ESTER CYCLASE"/>
    <property type="match status" value="1"/>
</dbReference>
<evidence type="ECO:0000313" key="1">
    <source>
        <dbReference type="EMBL" id="WVX49082.1"/>
    </source>
</evidence>
<dbReference type="EMBL" id="CP143423">
    <property type="protein sequence ID" value="WVX49082.1"/>
    <property type="molecule type" value="Genomic_DNA"/>
</dbReference>
<dbReference type="InterPro" id="IPR009959">
    <property type="entry name" value="Cyclase_SnoaL-like"/>
</dbReference>
<evidence type="ECO:0008006" key="3">
    <source>
        <dbReference type="Google" id="ProtNLM"/>
    </source>
</evidence>
<proteinExistence type="predicted"/>
<dbReference type="PANTHER" id="PTHR38436">
    <property type="entry name" value="POLYKETIDE CYCLASE SNOAL-LIKE DOMAIN"/>
    <property type="match status" value="1"/>
</dbReference>
<dbReference type="SUPFAM" id="SSF54427">
    <property type="entry name" value="NTF2-like"/>
    <property type="match status" value="2"/>
</dbReference>
<name>A0ABZ2BT05_9RHOB</name>
<dbReference type="Gene3D" id="3.10.450.50">
    <property type="match status" value="2"/>
</dbReference>
<evidence type="ECO:0000313" key="2">
    <source>
        <dbReference type="Proteomes" id="UP001318682"/>
    </source>
</evidence>
<accession>A0ABZ2BT05</accession>
<sequence>MLGAMNISNPTAPDVQPAKALVQDHYAALASATPDTVADVLAQRLDPACHWYGMHPFHEQTGPQAIGATFWTPFLRAFSNVQRRQDIFFAGLNEIDGFQGVWTCSMGHLMGLFDAPFLNIPASRKMTFVRYAEFNKVEDGRITRSALFVDLLHLMMQAGLNPLRAPQTGQHLVQPGPMTHDGLLHGAQDPREGVRTLARINNMIGSINHANVAQKPPSPQEELAVDWHHDMIWWGPAGIGATYTIERYIEQHQRPFRTGISDRTYNGHLCRMAEGTYGGFFGWPNLTLTNSNGFMGVPGSDTRADMRVVDVYRRAGDKLAENWIFIDMLHFLKMQGVDVLAELDAQTD</sequence>
<organism evidence="1 2">
    <name type="scientific">Roseobacter fucihabitans</name>
    <dbReference type="NCBI Taxonomy" id="1537242"/>
    <lineage>
        <taxon>Bacteria</taxon>
        <taxon>Pseudomonadati</taxon>
        <taxon>Pseudomonadota</taxon>
        <taxon>Alphaproteobacteria</taxon>
        <taxon>Rhodobacterales</taxon>
        <taxon>Roseobacteraceae</taxon>
        <taxon>Roseobacter</taxon>
    </lineage>
</organism>
<protein>
    <recommendedName>
        <fullName evidence="3">SnoaL-like domain-containing protein</fullName>
    </recommendedName>
</protein>
<dbReference type="Proteomes" id="UP001318682">
    <property type="component" value="Chromosome"/>
</dbReference>